<dbReference type="Proteomes" id="UP000770717">
    <property type="component" value="Unassembled WGS sequence"/>
</dbReference>
<name>A0A8J6EBN5_ELECQ</name>
<organism evidence="1 2">
    <name type="scientific">Eleutherodactylus coqui</name>
    <name type="common">Puerto Rican coqui</name>
    <dbReference type="NCBI Taxonomy" id="57060"/>
    <lineage>
        <taxon>Eukaryota</taxon>
        <taxon>Metazoa</taxon>
        <taxon>Chordata</taxon>
        <taxon>Craniata</taxon>
        <taxon>Vertebrata</taxon>
        <taxon>Euteleostomi</taxon>
        <taxon>Amphibia</taxon>
        <taxon>Batrachia</taxon>
        <taxon>Anura</taxon>
        <taxon>Neobatrachia</taxon>
        <taxon>Hyloidea</taxon>
        <taxon>Eleutherodactylidae</taxon>
        <taxon>Eleutherodactylinae</taxon>
        <taxon>Eleutherodactylus</taxon>
        <taxon>Eleutherodactylus</taxon>
    </lineage>
</organism>
<sequence length="71" mass="8330">MEVLKGLSRVRKTLLLSLKKCPPSCPWVVLKREPFMTLEPYKLRHGTQKIWERGVWEVVFHARSVPCMHTA</sequence>
<reference evidence="1" key="1">
    <citation type="thesis" date="2020" institute="ProQuest LLC" country="789 East Eisenhower Parkway, Ann Arbor, MI, USA">
        <title>Comparative Genomics and Chromosome Evolution.</title>
        <authorList>
            <person name="Mudd A.B."/>
        </authorList>
    </citation>
    <scope>NUCLEOTIDE SEQUENCE</scope>
    <source>
        <strain evidence="1">HN-11 Male</strain>
        <tissue evidence="1">Kidney and liver</tissue>
    </source>
</reference>
<evidence type="ECO:0000313" key="2">
    <source>
        <dbReference type="Proteomes" id="UP000770717"/>
    </source>
</evidence>
<accession>A0A8J6EBN5</accession>
<gene>
    <name evidence="1" type="ORF">GDO78_021909</name>
</gene>
<dbReference type="EMBL" id="WNTK01071256">
    <property type="protein sequence ID" value="KAG9460421.1"/>
    <property type="molecule type" value="Genomic_DNA"/>
</dbReference>
<comment type="caution">
    <text evidence="1">The sequence shown here is derived from an EMBL/GenBank/DDBJ whole genome shotgun (WGS) entry which is preliminary data.</text>
</comment>
<proteinExistence type="predicted"/>
<dbReference type="AlphaFoldDB" id="A0A8J6EBN5"/>
<keyword evidence="2" id="KW-1185">Reference proteome</keyword>
<protein>
    <submittedName>
        <fullName evidence="1">Uncharacterized protein</fullName>
    </submittedName>
</protein>
<evidence type="ECO:0000313" key="1">
    <source>
        <dbReference type="EMBL" id="KAG9460421.1"/>
    </source>
</evidence>